<reference evidence="2" key="1">
    <citation type="submission" date="2017-02" db="UniProtKB">
        <authorList>
            <consortium name="WormBaseParasite"/>
        </authorList>
    </citation>
    <scope>IDENTIFICATION</scope>
</reference>
<organism evidence="1 2">
    <name type="scientific">Ascaris lumbricoides</name>
    <name type="common">Giant roundworm</name>
    <dbReference type="NCBI Taxonomy" id="6252"/>
    <lineage>
        <taxon>Eukaryota</taxon>
        <taxon>Metazoa</taxon>
        <taxon>Ecdysozoa</taxon>
        <taxon>Nematoda</taxon>
        <taxon>Chromadorea</taxon>
        <taxon>Rhabditida</taxon>
        <taxon>Spirurina</taxon>
        <taxon>Ascaridomorpha</taxon>
        <taxon>Ascaridoidea</taxon>
        <taxon>Ascarididae</taxon>
        <taxon>Ascaris</taxon>
    </lineage>
</organism>
<protein>
    <submittedName>
        <fullName evidence="2">50S ribosomal protein L3</fullName>
    </submittedName>
</protein>
<keyword evidence="1" id="KW-1185">Reference proteome</keyword>
<evidence type="ECO:0000313" key="2">
    <source>
        <dbReference type="WBParaSite" id="ALUE_0002273101-mRNA-1"/>
    </source>
</evidence>
<sequence length="49" mass="5095">LSGAFIRSKRQVGYHKKTTVYGPGGAASRTVGRGPYGGGYVKTSVVHGK</sequence>
<accession>A0A0M3IVF3</accession>
<dbReference type="Proteomes" id="UP000036681">
    <property type="component" value="Unplaced"/>
</dbReference>
<dbReference type="AlphaFoldDB" id="A0A0M3IVF3"/>
<name>A0A0M3IVF3_ASCLU</name>
<evidence type="ECO:0000313" key="1">
    <source>
        <dbReference type="Proteomes" id="UP000036681"/>
    </source>
</evidence>
<dbReference type="WBParaSite" id="ALUE_0002273101-mRNA-1">
    <property type="protein sequence ID" value="ALUE_0002273101-mRNA-1"/>
    <property type="gene ID" value="ALUE_0002273101"/>
</dbReference>
<proteinExistence type="predicted"/>